<accession>A0A2P2L527</accession>
<sequence length="69" mass="7965">MFHLRSQELAIEEHADDYIQIHSPVSHQLKCFKNKICSTTCLSKSKFTSIDYFINIVPKCYHSISSSTN</sequence>
<evidence type="ECO:0000313" key="1">
    <source>
        <dbReference type="EMBL" id="MBX13036.1"/>
    </source>
</evidence>
<dbReference type="AlphaFoldDB" id="A0A2P2L527"/>
<organism evidence="1">
    <name type="scientific">Rhizophora mucronata</name>
    <name type="common">Asiatic mangrove</name>
    <dbReference type="NCBI Taxonomy" id="61149"/>
    <lineage>
        <taxon>Eukaryota</taxon>
        <taxon>Viridiplantae</taxon>
        <taxon>Streptophyta</taxon>
        <taxon>Embryophyta</taxon>
        <taxon>Tracheophyta</taxon>
        <taxon>Spermatophyta</taxon>
        <taxon>Magnoliopsida</taxon>
        <taxon>eudicotyledons</taxon>
        <taxon>Gunneridae</taxon>
        <taxon>Pentapetalae</taxon>
        <taxon>rosids</taxon>
        <taxon>fabids</taxon>
        <taxon>Malpighiales</taxon>
        <taxon>Rhizophoraceae</taxon>
        <taxon>Rhizophora</taxon>
    </lineage>
</organism>
<protein>
    <submittedName>
        <fullName evidence="1">Uncharacterized protein</fullName>
    </submittedName>
</protein>
<dbReference type="EMBL" id="GGEC01032552">
    <property type="protein sequence ID" value="MBX13036.1"/>
    <property type="molecule type" value="Transcribed_RNA"/>
</dbReference>
<reference evidence="1" key="1">
    <citation type="submission" date="2018-02" db="EMBL/GenBank/DDBJ databases">
        <title>Rhizophora mucronata_Transcriptome.</title>
        <authorList>
            <person name="Meera S.P."/>
            <person name="Sreeshan A."/>
            <person name="Augustine A."/>
        </authorList>
    </citation>
    <scope>NUCLEOTIDE SEQUENCE</scope>
    <source>
        <tissue evidence="1">Leaf</tissue>
    </source>
</reference>
<name>A0A2P2L527_RHIMU</name>
<proteinExistence type="predicted"/>